<keyword evidence="3" id="KW-1185">Reference proteome</keyword>
<evidence type="ECO:0000256" key="1">
    <source>
        <dbReference type="SAM" id="MobiDB-lite"/>
    </source>
</evidence>
<sequence length="545" mass="59573">MSTSLSISNNLDMLALSSASSTSLSSSTSGLSSFTLFDRKCNNSGSSQTSQTDISPPGSPFGEDAEDTCISRRRLFELSPNECWNPSLKETLEKPNKSGSTYRSGCQESPYAESPTAVDEAGYEAEASDDNDQPVFALAKDRKRKKRTLKPKQRAGHQAESIIELDRVELCTQLPSTILDEQDFDTRYQSTLPLSKPVLRPKFEDLDSPSPIVALPSPRFLNSVPRLLQVSPFLAYQIDTAAQLFPEHDRIRRVAGVKSGMGLGLSIPGMLEPRFQSSILSSNENTVSPDLTRPTANLQSDKAAKKKALNLIGLGIQLPQGSPSEFPSVSPSIMNPTSTIDTECAKRRSFLGLGHGVPSARKQSRTILTNTQSIGDCVTAVHSSQSTIRLVTPSNSVRDPIMSEKNQEEPQDVDLVRQRRAGITLDHFLSQKEPSRLRKRQLYPIFESPTPSTRSVETTSFTILPTSNCVLDSASLIDLHFKTSPALSNEPIECCKTKTPSFRKASSSPCSPSCSNYSTALSYEMNSYCSSISSSWDSMLAKTLF</sequence>
<feature type="compositionally biased region" description="Acidic residues" evidence="1">
    <location>
        <begin position="121"/>
        <end position="132"/>
    </location>
</feature>
<organism evidence="2 3">
    <name type="scientific">Lentinula raphanica</name>
    <dbReference type="NCBI Taxonomy" id="153919"/>
    <lineage>
        <taxon>Eukaryota</taxon>
        <taxon>Fungi</taxon>
        <taxon>Dikarya</taxon>
        <taxon>Basidiomycota</taxon>
        <taxon>Agaricomycotina</taxon>
        <taxon>Agaricomycetes</taxon>
        <taxon>Agaricomycetidae</taxon>
        <taxon>Agaricales</taxon>
        <taxon>Marasmiineae</taxon>
        <taxon>Omphalotaceae</taxon>
        <taxon>Lentinula</taxon>
    </lineage>
</organism>
<feature type="region of interest" description="Disordered" evidence="1">
    <location>
        <begin position="42"/>
        <end position="65"/>
    </location>
</feature>
<reference evidence="2" key="1">
    <citation type="submission" date="2022-08" db="EMBL/GenBank/DDBJ databases">
        <authorList>
            <consortium name="DOE Joint Genome Institute"/>
            <person name="Min B."/>
            <person name="Riley R."/>
            <person name="Sierra-Patev S."/>
            <person name="Naranjo-Ortiz M."/>
            <person name="Looney B."/>
            <person name="Konkel Z."/>
            <person name="Slot J.C."/>
            <person name="Sakamoto Y."/>
            <person name="Steenwyk J.L."/>
            <person name="Rokas A."/>
            <person name="Carro J."/>
            <person name="Camarero S."/>
            <person name="Ferreira P."/>
            <person name="Molpeceres G."/>
            <person name="Ruiz-Duenas F.J."/>
            <person name="Serrano A."/>
            <person name="Henrissat B."/>
            <person name="Drula E."/>
            <person name="Hughes K.W."/>
            <person name="Mata J.L."/>
            <person name="Ishikawa N.K."/>
            <person name="Vargas-Isla R."/>
            <person name="Ushijima S."/>
            <person name="Smith C.A."/>
            <person name="Ahrendt S."/>
            <person name="Andreopoulos W."/>
            <person name="He G."/>
            <person name="Labutti K."/>
            <person name="Lipzen A."/>
            <person name="Ng V."/>
            <person name="Sandor L."/>
            <person name="Barry K."/>
            <person name="Martinez A.T."/>
            <person name="Xiao Y."/>
            <person name="Gibbons J.G."/>
            <person name="Terashima K."/>
            <person name="Hibbett D.S."/>
            <person name="Grigoriev I.V."/>
        </authorList>
    </citation>
    <scope>NUCLEOTIDE SEQUENCE</scope>
    <source>
        <strain evidence="2">TFB9207</strain>
    </source>
</reference>
<dbReference type="EMBL" id="MU806301">
    <property type="protein sequence ID" value="KAJ3836675.1"/>
    <property type="molecule type" value="Genomic_DNA"/>
</dbReference>
<protein>
    <submittedName>
        <fullName evidence="2">Uncharacterized protein</fullName>
    </submittedName>
</protein>
<proteinExistence type="predicted"/>
<feature type="compositionally biased region" description="Polar residues" evidence="1">
    <location>
        <begin position="97"/>
        <end position="107"/>
    </location>
</feature>
<comment type="caution">
    <text evidence="2">The sequence shown here is derived from an EMBL/GenBank/DDBJ whole genome shotgun (WGS) entry which is preliminary data.</text>
</comment>
<dbReference type="AlphaFoldDB" id="A0AA38P5G1"/>
<feature type="region of interest" description="Disordered" evidence="1">
    <location>
        <begin position="86"/>
        <end position="132"/>
    </location>
</feature>
<accession>A0AA38P5G1</accession>
<gene>
    <name evidence="2" type="ORF">F5878DRAFT_643353</name>
</gene>
<name>A0AA38P5G1_9AGAR</name>
<evidence type="ECO:0000313" key="3">
    <source>
        <dbReference type="Proteomes" id="UP001163846"/>
    </source>
</evidence>
<dbReference type="Proteomes" id="UP001163846">
    <property type="component" value="Unassembled WGS sequence"/>
</dbReference>
<feature type="compositionally biased region" description="Polar residues" evidence="1">
    <location>
        <begin position="42"/>
        <end position="54"/>
    </location>
</feature>
<evidence type="ECO:0000313" key="2">
    <source>
        <dbReference type="EMBL" id="KAJ3836675.1"/>
    </source>
</evidence>